<dbReference type="Pfam" id="PF12799">
    <property type="entry name" value="LRR_4"/>
    <property type="match status" value="1"/>
</dbReference>
<dbReference type="GO" id="GO:0005886">
    <property type="term" value="C:plasma membrane"/>
    <property type="evidence" value="ECO:0007669"/>
    <property type="project" value="UniProtKB-SubCell"/>
</dbReference>
<dbReference type="NCBIfam" id="TIGR04183">
    <property type="entry name" value="Por_Secre_tail"/>
    <property type="match status" value="1"/>
</dbReference>
<feature type="region of interest" description="Disordered" evidence="18">
    <location>
        <begin position="64"/>
        <end position="100"/>
    </location>
</feature>
<dbReference type="InterPro" id="IPR025875">
    <property type="entry name" value="Leu-rich_rpt_4"/>
</dbReference>
<dbReference type="InterPro" id="IPR001611">
    <property type="entry name" value="Leu-rich_rpt"/>
</dbReference>
<keyword evidence="12" id="KW-1133">Transmembrane helix</keyword>
<dbReference type="FunFam" id="3.80.10.10:FF:000416">
    <property type="entry name" value="Probable leucine-rich repeat receptor-like protein kinase At5g63930"/>
    <property type="match status" value="1"/>
</dbReference>
<keyword evidence="10" id="KW-0547">Nucleotide-binding</keyword>
<keyword evidence="11" id="KW-0067">ATP-binding</keyword>
<dbReference type="GO" id="GO:0005524">
    <property type="term" value="F:ATP binding"/>
    <property type="evidence" value="ECO:0007669"/>
    <property type="project" value="UniProtKB-KW"/>
</dbReference>
<keyword evidence="7" id="KW-0812">Transmembrane</keyword>
<feature type="domain" description="LTD" evidence="19">
    <location>
        <begin position="224"/>
        <end position="383"/>
    </location>
</feature>
<organism evidence="20">
    <name type="scientific">uncultured marine microorganism HF4000_ANIW141I9</name>
    <dbReference type="NCBI Taxonomy" id="455537"/>
    <lineage>
        <taxon>unclassified sequences</taxon>
        <taxon>environmental samples</taxon>
    </lineage>
</organism>
<dbReference type="SUPFAM" id="SSF54060">
    <property type="entry name" value="His-Me finger endonucleases"/>
    <property type="match status" value="1"/>
</dbReference>
<dbReference type="GO" id="GO:0006952">
    <property type="term" value="P:defense response"/>
    <property type="evidence" value="ECO:0007669"/>
    <property type="project" value="UniProtKB-ARBA"/>
</dbReference>
<dbReference type="PANTHER" id="PTHR48057">
    <property type="entry name" value="LEUCINE-RICH REPEAT SERINE/THREONINE-PROTEIN KINASE 1"/>
    <property type="match status" value="1"/>
</dbReference>
<dbReference type="InterPro" id="IPR003591">
    <property type="entry name" value="Leu-rich_rpt_typical-subtyp"/>
</dbReference>
<dbReference type="PROSITE" id="PS51841">
    <property type="entry name" value="LTD"/>
    <property type="match status" value="1"/>
</dbReference>
<dbReference type="InterPro" id="IPR001322">
    <property type="entry name" value="Lamin_tail_dom"/>
</dbReference>
<evidence type="ECO:0000256" key="9">
    <source>
        <dbReference type="ARBA" id="ARBA00022737"/>
    </source>
</evidence>
<evidence type="ECO:0000256" key="1">
    <source>
        <dbReference type="ARBA" id="ARBA00004251"/>
    </source>
</evidence>
<keyword evidence="13" id="KW-0472">Membrane</keyword>
<keyword evidence="8" id="KW-0732">Signal</keyword>
<evidence type="ECO:0000256" key="13">
    <source>
        <dbReference type="ARBA" id="ARBA00023136"/>
    </source>
</evidence>
<keyword evidence="4" id="KW-0597">Phosphoprotein</keyword>
<dbReference type="InterPro" id="IPR007346">
    <property type="entry name" value="Endonuclease-I"/>
</dbReference>
<dbReference type="EC" id="2.7.11.1" evidence="2"/>
<dbReference type="PROSITE" id="PS51450">
    <property type="entry name" value="LRR"/>
    <property type="match status" value="1"/>
</dbReference>
<dbReference type="Pfam" id="PF00560">
    <property type="entry name" value="LRR_1"/>
    <property type="match status" value="3"/>
</dbReference>
<dbReference type="AlphaFoldDB" id="B3T5G0"/>
<dbReference type="GO" id="GO:0004518">
    <property type="term" value="F:nuclease activity"/>
    <property type="evidence" value="ECO:0007669"/>
    <property type="project" value="InterPro"/>
</dbReference>
<dbReference type="Gene3D" id="2.60.40.1260">
    <property type="entry name" value="Lamin Tail domain"/>
    <property type="match status" value="1"/>
</dbReference>
<dbReference type="GO" id="GO:0004674">
    <property type="term" value="F:protein serine/threonine kinase activity"/>
    <property type="evidence" value="ECO:0007669"/>
    <property type="project" value="UniProtKB-EC"/>
</dbReference>
<dbReference type="FunFam" id="3.80.10.10:FF:000453">
    <property type="entry name" value="Leucine-rich receptor-like protein kinase family protein"/>
    <property type="match status" value="2"/>
</dbReference>
<comment type="catalytic activity">
    <reaction evidence="16">
        <text>L-threonyl-[protein] + ATP = O-phospho-L-threonyl-[protein] + ADP + H(+)</text>
        <dbReference type="Rhea" id="RHEA:46608"/>
        <dbReference type="Rhea" id="RHEA-COMP:11060"/>
        <dbReference type="Rhea" id="RHEA-COMP:11605"/>
        <dbReference type="ChEBI" id="CHEBI:15378"/>
        <dbReference type="ChEBI" id="CHEBI:30013"/>
        <dbReference type="ChEBI" id="CHEBI:30616"/>
        <dbReference type="ChEBI" id="CHEBI:61977"/>
        <dbReference type="ChEBI" id="CHEBI:456216"/>
        <dbReference type="EC" id="2.7.11.1"/>
    </reaction>
</comment>
<evidence type="ECO:0000256" key="14">
    <source>
        <dbReference type="ARBA" id="ARBA00023170"/>
    </source>
</evidence>
<name>B3T5G0_9ZZZZ</name>
<gene>
    <name evidence="20" type="ORF">ALOHA_HF4000ANIW141I9ctg2g6</name>
</gene>
<accession>B3T5G0</accession>
<dbReference type="PANTHER" id="PTHR48057:SF7">
    <property type="entry name" value="LEUCINE-RICH REPEAT SERINE_THREONINE-PROTEIN KINASE 1"/>
    <property type="match status" value="1"/>
</dbReference>
<evidence type="ECO:0000256" key="15">
    <source>
        <dbReference type="ARBA" id="ARBA00023180"/>
    </source>
</evidence>
<protein>
    <recommendedName>
        <fullName evidence="2">non-specific serine/threonine protein kinase</fullName>
        <ecNumber evidence="2">2.7.11.1</ecNumber>
    </recommendedName>
</protein>
<evidence type="ECO:0000256" key="18">
    <source>
        <dbReference type="SAM" id="MobiDB-lite"/>
    </source>
</evidence>
<dbReference type="InterPro" id="IPR026444">
    <property type="entry name" value="Secre_tail"/>
</dbReference>
<dbReference type="Pfam" id="PF00932">
    <property type="entry name" value="LTD"/>
    <property type="match status" value="1"/>
</dbReference>
<dbReference type="Pfam" id="PF18962">
    <property type="entry name" value="Por_Secre_tail"/>
    <property type="match status" value="1"/>
</dbReference>
<keyword evidence="14" id="KW-0675">Receptor</keyword>
<evidence type="ECO:0000256" key="6">
    <source>
        <dbReference type="ARBA" id="ARBA00022679"/>
    </source>
</evidence>
<dbReference type="SUPFAM" id="SSF52047">
    <property type="entry name" value="RNI-like"/>
    <property type="match status" value="1"/>
</dbReference>
<dbReference type="EMBL" id="EU016610">
    <property type="protein sequence ID" value="ABZ07819.1"/>
    <property type="molecule type" value="Genomic_DNA"/>
</dbReference>
<evidence type="ECO:0000256" key="4">
    <source>
        <dbReference type="ARBA" id="ARBA00022553"/>
    </source>
</evidence>
<dbReference type="SUPFAM" id="SSF74853">
    <property type="entry name" value="Lamin A/C globular tail domain"/>
    <property type="match status" value="1"/>
</dbReference>
<evidence type="ECO:0000256" key="5">
    <source>
        <dbReference type="ARBA" id="ARBA00022614"/>
    </source>
</evidence>
<evidence type="ECO:0000259" key="19">
    <source>
        <dbReference type="PROSITE" id="PS51841"/>
    </source>
</evidence>
<evidence type="ECO:0000256" key="10">
    <source>
        <dbReference type="ARBA" id="ARBA00022741"/>
    </source>
</evidence>
<keyword evidence="5" id="KW-0433">Leucine-rich repeat</keyword>
<comment type="subcellular location">
    <subcellularLocation>
        <location evidence="1">Cell membrane</location>
        <topology evidence="1">Single-pass type I membrane protein</topology>
    </subcellularLocation>
</comment>
<dbReference type="InterPro" id="IPR052595">
    <property type="entry name" value="LRRC69/RLP"/>
</dbReference>
<evidence type="ECO:0000256" key="2">
    <source>
        <dbReference type="ARBA" id="ARBA00012513"/>
    </source>
</evidence>
<dbReference type="InterPro" id="IPR055414">
    <property type="entry name" value="LRR_R13L4/SHOC2-like"/>
</dbReference>
<evidence type="ECO:0000256" key="11">
    <source>
        <dbReference type="ARBA" id="ARBA00022840"/>
    </source>
</evidence>
<sequence length="961" mass="107991">MDNYKTSTTLGYTDARDVLYGTIDLQEGNQLSCVYSGYTITLDTSLDPSTDAYNQGINCEHTYPQSMGASEEPQKSDMHHLFPCKSNVNSSRGNDPYAEIPDEDTEKWYRNDTILYAIPTEYIEEYAEKYNPEDPSDETFEPREDHKGDASRAVFYFFAMYNDVADTNFWNVQRDVLLDWHYYDEVDDWELNRTWAIASYQENQPNPFVLDSSLARRIWYMEDGGTDTSSTDTTEYNIIINEIMQNPSAVSDANGEWFEIYNNSDEEIDLNGFTIKDNDTDSHLITEETLIAPYSFAVLGRNADTTTNGGLSIDYEYSGFTLANGADEILLIDSYGITVDSVAYDGGSTFPDPNGATMALLEISLDNTVGSNWVEYDSLTYGDGDYGTPGEPNFPVDIDWDFSLSEPIITIFGNDNEWNPGDTISIRMELCNNTDYDHLYYPSAILESLDSSYVEIINPEFWFYMMFANTCDTVNWVVVADTGITDSVQVDFIAYPTILNCEDNPEFCFEGDTISFSIPINVEQLFDCTADDGTEGVELWGECYSIENTTELDLSGSGNNPGGLTGEIPPEIGNLTNLTELSLRWNQLTGSIPPEIGNLTNLIDLYLSNNELTGSIPPEIGNLINLTELHIYDNQLTGSIPPEIGNLTNLTYLDLNSNQLTGSIPPEIGNLTNLTTYLNLGSNQLTGSIPPEIGNLTDLIRLILWDNQLTGSIPPEIGNLTNLNYLNLGFNQLTGSIPPEIWSLTNLTKLWLYNNQLTGEIPSQIGNLTNLTRLWLFDNELTGSIPPEIGNLTNLDELSLNDNQLTGEIPEDICELTNLNWSPEFIYWDYSYIYNNQLCPPYPSCIEDYVGEQDTSNCEQVSIIDEILPITYNLYNAYPNPFNPVTTLHYDLPQDAMVNITIYDMMGRQVKALMNDSQTAGYKTIQWNATNDKNEPVSAGIYLYEIQAGEFRQTKKMVLLK</sequence>
<dbReference type="Gene3D" id="2.60.40.4070">
    <property type="match status" value="1"/>
</dbReference>
<evidence type="ECO:0000256" key="16">
    <source>
        <dbReference type="ARBA" id="ARBA00047899"/>
    </source>
</evidence>
<keyword evidence="3" id="KW-1003">Cell membrane</keyword>
<evidence type="ECO:0000256" key="12">
    <source>
        <dbReference type="ARBA" id="ARBA00022989"/>
    </source>
</evidence>
<evidence type="ECO:0000256" key="3">
    <source>
        <dbReference type="ARBA" id="ARBA00022475"/>
    </source>
</evidence>
<keyword evidence="6" id="KW-0808">Transferase</keyword>
<dbReference type="InterPro" id="IPR032675">
    <property type="entry name" value="LRR_dom_sf"/>
</dbReference>
<dbReference type="Pfam" id="PF23598">
    <property type="entry name" value="LRR_14"/>
    <property type="match status" value="1"/>
</dbReference>
<evidence type="ECO:0000256" key="8">
    <source>
        <dbReference type="ARBA" id="ARBA00022729"/>
    </source>
</evidence>
<keyword evidence="15" id="KW-0325">Glycoprotein</keyword>
<dbReference type="SMART" id="SM00365">
    <property type="entry name" value="LRR_SD22"/>
    <property type="match status" value="4"/>
</dbReference>
<comment type="catalytic activity">
    <reaction evidence="17">
        <text>L-seryl-[protein] + ATP = O-phospho-L-seryl-[protein] + ADP + H(+)</text>
        <dbReference type="Rhea" id="RHEA:17989"/>
        <dbReference type="Rhea" id="RHEA-COMP:9863"/>
        <dbReference type="Rhea" id="RHEA-COMP:11604"/>
        <dbReference type="ChEBI" id="CHEBI:15378"/>
        <dbReference type="ChEBI" id="CHEBI:29999"/>
        <dbReference type="ChEBI" id="CHEBI:30616"/>
        <dbReference type="ChEBI" id="CHEBI:83421"/>
        <dbReference type="ChEBI" id="CHEBI:456216"/>
        <dbReference type="EC" id="2.7.11.1"/>
    </reaction>
</comment>
<dbReference type="GO" id="GO:0051707">
    <property type="term" value="P:response to other organism"/>
    <property type="evidence" value="ECO:0007669"/>
    <property type="project" value="UniProtKB-ARBA"/>
</dbReference>
<proteinExistence type="predicted"/>
<dbReference type="Gene3D" id="3.80.10.10">
    <property type="entry name" value="Ribonuclease Inhibitor"/>
    <property type="match status" value="2"/>
</dbReference>
<evidence type="ECO:0000256" key="17">
    <source>
        <dbReference type="ARBA" id="ARBA00048679"/>
    </source>
</evidence>
<evidence type="ECO:0000256" key="7">
    <source>
        <dbReference type="ARBA" id="ARBA00022692"/>
    </source>
</evidence>
<reference evidence="20" key="1">
    <citation type="journal article" date="2008" name="ISME J.">
        <title>Genomic patterns of recombination, clonal divergence and environment in marine microbial populations.</title>
        <authorList>
            <person name="Konstantinidis K.T."/>
            <person name="Delong E.F."/>
        </authorList>
    </citation>
    <scope>NUCLEOTIDE SEQUENCE</scope>
</reference>
<dbReference type="SMART" id="SM00369">
    <property type="entry name" value="LRR_TYP"/>
    <property type="match status" value="7"/>
</dbReference>
<dbReference type="Pfam" id="PF04231">
    <property type="entry name" value="Endonuclease_1"/>
    <property type="match status" value="1"/>
</dbReference>
<dbReference type="InterPro" id="IPR036415">
    <property type="entry name" value="Lamin_tail_dom_sf"/>
</dbReference>
<evidence type="ECO:0000313" key="20">
    <source>
        <dbReference type="EMBL" id="ABZ07819.1"/>
    </source>
</evidence>
<keyword evidence="9" id="KW-0677">Repeat</keyword>
<dbReference type="InterPro" id="IPR044925">
    <property type="entry name" value="His-Me_finger_sf"/>
</dbReference>